<evidence type="ECO:0000313" key="2">
    <source>
        <dbReference type="EMBL" id="TDD56547.1"/>
    </source>
</evidence>
<accession>A0A4V2YP16</accession>
<comment type="caution">
    <text evidence="2">The sequence shown here is derived from an EMBL/GenBank/DDBJ whole genome shotgun (WGS) entry which is preliminary data.</text>
</comment>
<evidence type="ECO:0008006" key="4">
    <source>
        <dbReference type="Google" id="ProtNLM"/>
    </source>
</evidence>
<sequence length="213" mass="22987">MTDESEYPEESWMCAGEARRRDEPRGEDGLRTGRDETASVSVSVDEAGAVRWVEVAQDWRRNLDPRSFGDAVLRARSTALVDDRRTEGLVGEQSTGAPAPVPPTAPGDLDGALRLLEEVERHLDDLERHLSANHVPASSGGPVGLHLIGGDVVRVDVDQDWLARANSAELAAELRAVFARAESAVARADMPMLAPDLHRVWDSLGLPLGGGRS</sequence>
<reference evidence="2 3" key="1">
    <citation type="submission" date="2019-03" db="EMBL/GenBank/DDBJ databases">
        <title>Draft genome sequences of novel Actinobacteria.</title>
        <authorList>
            <person name="Sahin N."/>
            <person name="Ay H."/>
            <person name="Saygin H."/>
        </authorList>
    </citation>
    <scope>NUCLEOTIDE SEQUENCE [LARGE SCALE GENOMIC DNA]</scope>
    <source>
        <strain evidence="2 3">7K502</strain>
    </source>
</reference>
<organism evidence="2 3">
    <name type="scientific">Saccharopolyspora elongata</name>
    <dbReference type="NCBI Taxonomy" id="2530387"/>
    <lineage>
        <taxon>Bacteria</taxon>
        <taxon>Bacillati</taxon>
        <taxon>Actinomycetota</taxon>
        <taxon>Actinomycetes</taxon>
        <taxon>Pseudonocardiales</taxon>
        <taxon>Pseudonocardiaceae</taxon>
        <taxon>Saccharopolyspora</taxon>
    </lineage>
</organism>
<gene>
    <name evidence="2" type="ORF">E1288_00165</name>
</gene>
<feature type="region of interest" description="Disordered" evidence="1">
    <location>
        <begin position="84"/>
        <end position="105"/>
    </location>
</feature>
<dbReference type="OrthoDB" id="10018475at2"/>
<proteinExistence type="predicted"/>
<evidence type="ECO:0000313" key="3">
    <source>
        <dbReference type="Proteomes" id="UP000294947"/>
    </source>
</evidence>
<protein>
    <recommendedName>
        <fullName evidence="4">YbaB/EbfC DNA-binding family protein</fullName>
    </recommendedName>
</protein>
<keyword evidence="3" id="KW-1185">Reference proteome</keyword>
<evidence type="ECO:0000256" key="1">
    <source>
        <dbReference type="SAM" id="MobiDB-lite"/>
    </source>
</evidence>
<dbReference type="Proteomes" id="UP000294947">
    <property type="component" value="Unassembled WGS sequence"/>
</dbReference>
<feature type="compositionally biased region" description="Basic and acidic residues" evidence="1">
    <location>
        <begin position="17"/>
        <end position="37"/>
    </location>
</feature>
<dbReference type="RefSeq" id="WP_132479068.1">
    <property type="nucleotide sequence ID" value="NZ_SMKW01000001.1"/>
</dbReference>
<feature type="region of interest" description="Disordered" evidence="1">
    <location>
        <begin position="1"/>
        <end position="40"/>
    </location>
</feature>
<name>A0A4V2YP16_9PSEU</name>
<dbReference type="EMBL" id="SMKW01000001">
    <property type="protein sequence ID" value="TDD56547.1"/>
    <property type="molecule type" value="Genomic_DNA"/>
</dbReference>
<dbReference type="AlphaFoldDB" id="A0A4V2YP16"/>